<dbReference type="SUPFAM" id="SSF47413">
    <property type="entry name" value="lambda repressor-like DNA-binding domains"/>
    <property type="match status" value="1"/>
</dbReference>
<proteinExistence type="predicted"/>
<protein>
    <submittedName>
        <fullName evidence="5">LacI family transcriptional regulator</fullName>
    </submittedName>
</protein>
<dbReference type="PANTHER" id="PTHR30146">
    <property type="entry name" value="LACI-RELATED TRANSCRIPTIONAL REPRESSOR"/>
    <property type="match status" value="1"/>
</dbReference>
<dbReference type="CDD" id="cd01392">
    <property type="entry name" value="HTH_LacI"/>
    <property type="match status" value="1"/>
</dbReference>
<evidence type="ECO:0000313" key="5">
    <source>
        <dbReference type="EMBL" id="TDF94555.1"/>
    </source>
</evidence>
<reference evidence="5 6" key="1">
    <citation type="submission" date="2019-03" db="EMBL/GenBank/DDBJ databases">
        <title>Whole genome sequence of Arthrobacter sp JH1-1.</title>
        <authorList>
            <person name="Trinh H.N."/>
        </authorList>
    </citation>
    <scope>NUCLEOTIDE SEQUENCE [LARGE SCALE GENOMIC DNA]</scope>
    <source>
        <strain evidence="5 6">JH1-1</strain>
    </source>
</reference>
<dbReference type="InterPro" id="IPR046335">
    <property type="entry name" value="LacI/GalR-like_sensor"/>
</dbReference>
<dbReference type="EMBL" id="SMRU01000015">
    <property type="protein sequence ID" value="TDF94555.1"/>
    <property type="molecule type" value="Genomic_DNA"/>
</dbReference>
<gene>
    <name evidence="5" type="ORF">E1809_13445</name>
</gene>
<name>A0A4R5KIH3_9MICC</name>
<dbReference type="Gene3D" id="1.10.260.40">
    <property type="entry name" value="lambda repressor-like DNA-binding domains"/>
    <property type="match status" value="1"/>
</dbReference>
<dbReference type="Proteomes" id="UP000295511">
    <property type="component" value="Unassembled WGS sequence"/>
</dbReference>
<evidence type="ECO:0000313" key="6">
    <source>
        <dbReference type="Proteomes" id="UP000295511"/>
    </source>
</evidence>
<dbReference type="CDD" id="cd01574">
    <property type="entry name" value="PBP1_LacI"/>
    <property type="match status" value="1"/>
</dbReference>
<feature type="domain" description="HTH lacI-type" evidence="4">
    <location>
        <begin position="1"/>
        <end position="53"/>
    </location>
</feature>
<dbReference type="AlphaFoldDB" id="A0A4R5KIH3"/>
<dbReference type="GO" id="GO:0000976">
    <property type="term" value="F:transcription cis-regulatory region binding"/>
    <property type="evidence" value="ECO:0007669"/>
    <property type="project" value="TreeGrafter"/>
</dbReference>
<dbReference type="Gene3D" id="3.40.50.2300">
    <property type="match status" value="2"/>
</dbReference>
<comment type="caution">
    <text evidence="5">The sequence shown here is derived from an EMBL/GenBank/DDBJ whole genome shotgun (WGS) entry which is preliminary data.</text>
</comment>
<evidence type="ECO:0000256" key="2">
    <source>
        <dbReference type="ARBA" id="ARBA00023125"/>
    </source>
</evidence>
<keyword evidence="2" id="KW-0238">DNA-binding</keyword>
<dbReference type="PROSITE" id="PS50932">
    <property type="entry name" value="HTH_LACI_2"/>
    <property type="match status" value="1"/>
</dbReference>
<evidence type="ECO:0000259" key="4">
    <source>
        <dbReference type="PROSITE" id="PS50932"/>
    </source>
</evidence>
<evidence type="ECO:0000256" key="3">
    <source>
        <dbReference type="ARBA" id="ARBA00023163"/>
    </source>
</evidence>
<dbReference type="SUPFAM" id="SSF53822">
    <property type="entry name" value="Periplasmic binding protein-like I"/>
    <property type="match status" value="1"/>
</dbReference>
<evidence type="ECO:0000256" key="1">
    <source>
        <dbReference type="ARBA" id="ARBA00023015"/>
    </source>
</evidence>
<keyword evidence="3" id="KW-0804">Transcription</keyword>
<dbReference type="Pfam" id="PF13377">
    <property type="entry name" value="Peripla_BP_3"/>
    <property type="match status" value="1"/>
</dbReference>
<keyword evidence="6" id="KW-1185">Reference proteome</keyword>
<sequence>MADVAKLASVSAQTVSRYFTGVGYVRAETRERVAAAIEELGYVPNQSARTLRTSRTNSVGVLSIGALNYGSASVLTGLGLAAREADVTLTIAQLDLDFEARNWEGEARRALDHFKSVQVDGIVLSTPIPGVDKLLDGWDQSTPLMTVSELPSTGGGSAGAHSHAAGWQATRHLIGLGHRDILHVAGPSTRNEAKERERGYRDAMENAGLSPQVIDVAHDWSSISGFKAGELADPATFTAVFASNDEIALGFMSAMERRDAKAPRDFSVVGVDDMPAAAYFSPPLTTMRIDFRALGIATFKMLRHQILTGERAEHYVEEPELVVRESTSGVTRR</sequence>
<accession>A0A4R5KIH3</accession>
<dbReference type="SMART" id="SM00354">
    <property type="entry name" value="HTH_LACI"/>
    <property type="match status" value="1"/>
</dbReference>
<dbReference type="PANTHER" id="PTHR30146:SF109">
    <property type="entry name" value="HTH-TYPE TRANSCRIPTIONAL REGULATOR GALS"/>
    <property type="match status" value="1"/>
</dbReference>
<dbReference type="InterPro" id="IPR028082">
    <property type="entry name" value="Peripla_BP_I"/>
</dbReference>
<dbReference type="Pfam" id="PF00356">
    <property type="entry name" value="LacI"/>
    <property type="match status" value="1"/>
</dbReference>
<dbReference type="InterPro" id="IPR010982">
    <property type="entry name" value="Lambda_DNA-bd_dom_sf"/>
</dbReference>
<dbReference type="InterPro" id="IPR000843">
    <property type="entry name" value="HTH_LacI"/>
</dbReference>
<dbReference type="GO" id="GO:0003700">
    <property type="term" value="F:DNA-binding transcription factor activity"/>
    <property type="evidence" value="ECO:0007669"/>
    <property type="project" value="TreeGrafter"/>
</dbReference>
<keyword evidence="1" id="KW-0805">Transcription regulation</keyword>
<organism evidence="5 6">
    <name type="scientific">Arthrobacter terricola</name>
    <dbReference type="NCBI Taxonomy" id="2547396"/>
    <lineage>
        <taxon>Bacteria</taxon>
        <taxon>Bacillati</taxon>
        <taxon>Actinomycetota</taxon>
        <taxon>Actinomycetes</taxon>
        <taxon>Micrococcales</taxon>
        <taxon>Micrococcaceae</taxon>
        <taxon>Arthrobacter</taxon>
    </lineage>
</organism>